<evidence type="ECO:0000256" key="4">
    <source>
        <dbReference type="ARBA" id="ARBA00022692"/>
    </source>
</evidence>
<dbReference type="EMBL" id="QYUK01000011">
    <property type="protein sequence ID" value="RJF86714.1"/>
    <property type="molecule type" value="Genomic_DNA"/>
</dbReference>
<dbReference type="Pfam" id="PF13244">
    <property type="entry name" value="MbhD"/>
    <property type="match status" value="1"/>
</dbReference>
<sequence>MSGAELIELLRSILGGGMVAIGALAALVGAVGLLRLPDFYTRAHAAGVTDTLGAIGILAGLAVLSPDVLVALKLLVVLIVALFASPAACHALARAAFRTGLRPVLDGDKLPPAGPGSKPMETMLMIGLLGALVALAVAMAFLSDLLVVTMLSGIFSFTCCALFVLFDAPDVAFTEACVGAGVSTVLIVTALRLTGRQERRRGRPASAIGVGVCVLTGLALAYGTLELPRFGDARAPAQGHVAPHYLQESGSEIAIPNVVTSVLASYRGYDTLGEVVVVFTAGLGVLLLLTGGAPSRRPGRGDAPARADRDVVLRAVATLLVPLTLFLAPYVQFHGAYSPGGGFQAGAILGGGLILFGLVFGVERLNLLVPERVLRAIMALGVLTYGGTGLATLALGHNFLDYDAFGSRPTGQQIGITAIEAGVFMTVACVMTLLYQRFASRASAS</sequence>
<dbReference type="OrthoDB" id="2085045at2"/>
<evidence type="ECO:0000313" key="12">
    <source>
        <dbReference type="Proteomes" id="UP000284605"/>
    </source>
</evidence>
<evidence type="ECO:0000259" key="8">
    <source>
        <dbReference type="Pfam" id="PF04039"/>
    </source>
</evidence>
<evidence type="ECO:0000256" key="5">
    <source>
        <dbReference type="ARBA" id="ARBA00022989"/>
    </source>
</evidence>
<protein>
    <submittedName>
        <fullName evidence="11">DUF4040 domain-containing protein</fullName>
    </submittedName>
</protein>
<keyword evidence="5 7" id="KW-1133">Transmembrane helix</keyword>
<feature type="transmembrane region" description="Helical" evidence="7">
    <location>
        <begin position="271"/>
        <end position="290"/>
    </location>
</feature>
<feature type="domain" description="MrpA C-terminal/MbhE" evidence="10">
    <location>
        <begin position="235"/>
        <end position="291"/>
    </location>
</feature>
<dbReference type="NCBIfam" id="NF009161">
    <property type="entry name" value="PRK12507.1"/>
    <property type="match status" value="1"/>
</dbReference>
<dbReference type="InterPro" id="IPR050622">
    <property type="entry name" value="CPA3_antiporter_subunitB"/>
</dbReference>
<dbReference type="RefSeq" id="WP_119777358.1">
    <property type="nucleotide sequence ID" value="NZ_QYUK01000011.1"/>
</dbReference>
<feature type="transmembrane region" description="Helical" evidence="7">
    <location>
        <begin position="205"/>
        <end position="225"/>
    </location>
</feature>
<feature type="transmembrane region" description="Helical" evidence="7">
    <location>
        <begin position="45"/>
        <end position="64"/>
    </location>
</feature>
<dbReference type="InterPro" id="IPR046806">
    <property type="entry name" value="MrpA_C/MbhE"/>
</dbReference>
<dbReference type="InterPro" id="IPR025383">
    <property type="entry name" value="MrpA_C/MbhD"/>
</dbReference>
<evidence type="ECO:0000256" key="7">
    <source>
        <dbReference type="SAM" id="Phobius"/>
    </source>
</evidence>
<dbReference type="AlphaFoldDB" id="A0A418W9T9"/>
<dbReference type="GO" id="GO:0098662">
    <property type="term" value="P:inorganic cation transmembrane transport"/>
    <property type="evidence" value="ECO:0007669"/>
    <property type="project" value="InterPro"/>
</dbReference>
<organism evidence="11 12">
    <name type="scientific">Oleomonas cavernae</name>
    <dbReference type="NCBI Taxonomy" id="2320859"/>
    <lineage>
        <taxon>Bacteria</taxon>
        <taxon>Pseudomonadati</taxon>
        <taxon>Pseudomonadota</taxon>
        <taxon>Alphaproteobacteria</taxon>
        <taxon>Acetobacterales</taxon>
        <taxon>Acetobacteraceae</taxon>
        <taxon>Oleomonas</taxon>
    </lineage>
</organism>
<feature type="transmembrane region" description="Helical" evidence="7">
    <location>
        <begin position="172"/>
        <end position="193"/>
    </location>
</feature>
<keyword evidence="6 7" id="KW-0472">Membrane</keyword>
<dbReference type="NCBIfam" id="TIGR01300">
    <property type="entry name" value="CPA3_mnhG_phaG"/>
    <property type="match status" value="1"/>
</dbReference>
<dbReference type="GO" id="GO:0015297">
    <property type="term" value="F:antiporter activity"/>
    <property type="evidence" value="ECO:0007669"/>
    <property type="project" value="InterPro"/>
</dbReference>
<evidence type="ECO:0000259" key="10">
    <source>
        <dbReference type="Pfam" id="PF20501"/>
    </source>
</evidence>
<keyword evidence="3" id="KW-1003">Cell membrane</keyword>
<dbReference type="InterPro" id="IPR007182">
    <property type="entry name" value="MnhB"/>
</dbReference>
<feature type="transmembrane region" description="Helical" evidence="7">
    <location>
        <begin position="71"/>
        <end position="93"/>
    </location>
</feature>
<evidence type="ECO:0000313" key="11">
    <source>
        <dbReference type="EMBL" id="RJF86714.1"/>
    </source>
</evidence>
<dbReference type="PANTHER" id="PTHR33932">
    <property type="entry name" value="NA(+)/H(+) ANTIPORTER SUBUNIT B"/>
    <property type="match status" value="1"/>
</dbReference>
<evidence type="ECO:0000256" key="2">
    <source>
        <dbReference type="ARBA" id="ARBA00009425"/>
    </source>
</evidence>
<dbReference type="Pfam" id="PF20501">
    <property type="entry name" value="MbhE"/>
    <property type="match status" value="1"/>
</dbReference>
<evidence type="ECO:0000256" key="6">
    <source>
        <dbReference type="ARBA" id="ARBA00023136"/>
    </source>
</evidence>
<name>A0A418W9T9_9PROT</name>
<evidence type="ECO:0000256" key="3">
    <source>
        <dbReference type="ARBA" id="ARBA00022475"/>
    </source>
</evidence>
<dbReference type="Pfam" id="PF03334">
    <property type="entry name" value="PhaG_MnhG_YufB"/>
    <property type="match status" value="1"/>
</dbReference>
<feature type="transmembrane region" description="Helical" evidence="7">
    <location>
        <begin position="414"/>
        <end position="435"/>
    </location>
</feature>
<feature type="transmembrane region" description="Helical" evidence="7">
    <location>
        <begin position="122"/>
        <end position="142"/>
    </location>
</feature>
<proteinExistence type="inferred from homology"/>
<feature type="transmembrane region" description="Helical" evidence="7">
    <location>
        <begin position="373"/>
        <end position="394"/>
    </location>
</feature>
<accession>A0A418W9T9</accession>
<reference evidence="11 12" key="1">
    <citation type="submission" date="2018-09" db="EMBL/GenBank/DDBJ databases">
        <authorList>
            <person name="Zhu H."/>
        </authorList>
    </citation>
    <scope>NUCLEOTIDE SEQUENCE [LARGE SCALE GENOMIC DNA]</scope>
    <source>
        <strain evidence="11 12">K1W22B-8</strain>
    </source>
</reference>
<keyword evidence="4 7" id="KW-0812">Transmembrane</keyword>
<gene>
    <name evidence="11" type="ORF">D3874_06505</name>
</gene>
<feature type="transmembrane region" description="Helical" evidence="7">
    <location>
        <begin position="311"/>
        <end position="331"/>
    </location>
</feature>
<comment type="similarity">
    <text evidence="2">Belongs to the CPA3 antiporters (TC 2.A.63) subunit B family.</text>
</comment>
<feature type="domain" description="MrpA C-terminal/MbhD" evidence="9">
    <location>
        <begin position="132"/>
        <end position="195"/>
    </location>
</feature>
<dbReference type="Pfam" id="PF04039">
    <property type="entry name" value="MnhB"/>
    <property type="match status" value="1"/>
</dbReference>
<comment type="subcellular location">
    <subcellularLocation>
        <location evidence="1">Cell membrane</location>
        <topology evidence="1">Multi-pass membrane protein</topology>
    </subcellularLocation>
</comment>
<dbReference type="InterPro" id="IPR005133">
    <property type="entry name" value="PhaG_MnhG_YufB"/>
</dbReference>
<feature type="transmembrane region" description="Helical" evidence="7">
    <location>
        <begin position="12"/>
        <end position="33"/>
    </location>
</feature>
<evidence type="ECO:0000256" key="1">
    <source>
        <dbReference type="ARBA" id="ARBA00004651"/>
    </source>
</evidence>
<dbReference type="Proteomes" id="UP000284605">
    <property type="component" value="Unassembled WGS sequence"/>
</dbReference>
<feature type="transmembrane region" description="Helical" evidence="7">
    <location>
        <begin position="147"/>
        <end position="166"/>
    </location>
</feature>
<dbReference type="NCBIfam" id="NF009162">
    <property type="entry name" value="PRK12508.1"/>
    <property type="match status" value="1"/>
</dbReference>
<evidence type="ECO:0000259" key="9">
    <source>
        <dbReference type="Pfam" id="PF13244"/>
    </source>
</evidence>
<feature type="transmembrane region" description="Helical" evidence="7">
    <location>
        <begin position="343"/>
        <end position="361"/>
    </location>
</feature>
<keyword evidence="12" id="KW-1185">Reference proteome</keyword>
<feature type="domain" description="Na+/H+ antiporter MnhB subunit-related protein" evidence="8">
    <location>
        <begin position="312"/>
        <end position="432"/>
    </location>
</feature>
<dbReference type="NCBIfam" id="NF009159">
    <property type="entry name" value="PRK12504.1"/>
    <property type="match status" value="1"/>
</dbReference>
<dbReference type="PANTHER" id="PTHR33932:SF4">
    <property type="entry name" value="NA(+)_H(+) ANTIPORTER SUBUNIT B"/>
    <property type="match status" value="1"/>
</dbReference>
<comment type="caution">
    <text evidence="11">The sequence shown here is derived from an EMBL/GenBank/DDBJ whole genome shotgun (WGS) entry which is preliminary data.</text>
</comment>
<dbReference type="GO" id="GO:0005886">
    <property type="term" value="C:plasma membrane"/>
    <property type="evidence" value="ECO:0007669"/>
    <property type="project" value="UniProtKB-SubCell"/>
</dbReference>